<dbReference type="OrthoDB" id="445362at2759"/>
<protein>
    <recommendedName>
        <fullName evidence="3">SPIN90/Ldb17 leucine-rich domain-containing protein</fullName>
    </recommendedName>
</protein>
<dbReference type="InterPro" id="IPR030125">
    <property type="entry name" value="SPIN90/Ldb17"/>
</dbReference>
<dbReference type="STRING" id="1754190.A0A1Y2E8G9"/>
<dbReference type="PANTHER" id="PTHR13357">
    <property type="entry name" value="SH3 ADAPTER PROTEIN SPIN90 NCK INTERACTING PROTEIN WITH SH3 DOMAIN"/>
    <property type="match status" value="1"/>
</dbReference>
<dbReference type="InterPro" id="IPR018556">
    <property type="entry name" value="SPIN90/Ldb17_LRD"/>
</dbReference>
<feature type="chain" id="PRO_5012350105" description="SPIN90/Ldb17 leucine-rich domain-containing protein" evidence="2">
    <location>
        <begin position="17"/>
        <end position="604"/>
    </location>
</feature>
<dbReference type="Proteomes" id="UP000193920">
    <property type="component" value="Unassembled WGS sequence"/>
</dbReference>
<evidence type="ECO:0000259" key="3">
    <source>
        <dbReference type="Pfam" id="PF09431"/>
    </source>
</evidence>
<feature type="region of interest" description="Disordered" evidence="1">
    <location>
        <begin position="445"/>
        <end position="488"/>
    </location>
</feature>
<dbReference type="GO" id="GO:0030479">
    <property type="term" value="C:actin cortical patch"/>
    <property type="evidence" value="ECO:0007669"/>
    <property type="project" value="TreeGrafter"/>
</dbReference>
<feature type="compositionally biased region" description="Low complexity" evidence="1">
    <location>
        <begin position="318"/>
        <end position="331"/>
    </location>
</feature>
<feature type="compositionally biased region" description="Low complexity" evidence="1">
    <location>
        <begin position="395"/>
        <end position="413"/>
    </location>
</feature>
<evidence type="ECO:0000313" key="5">
    <source>
        <dbReference type="Proteomes" id="UP000193920"/>
    </source>
</evidence>
<organism evidence="4 5">
    <name type="scientific">Neocallimastix californiae</name>
    <dbReference type="NCBI Taxonomy" id="1754190"/>
    <lineage>
        <taxon>Eukaryota</taxon>
        <taxon>Fungi</taxon>
        <taxon>Fungi incertae sedis</taxon>
        <taxon>Chytridiomycota</taxon>
        <taxon>Chytridiomycota incertae sedis</taxon>
        <taxon>Neocallimastigomycetes</taxon>
        <taxon>Neocallimastigales</taxon>
        <taxon>Neocallimastigaceae</taxon>
        <taxon>Neocallimastix</taxon>
    </lineage>
</organism>
<dbReference type="AlphaFoldDB" id="A0A1Y2E8G9"/>
<feature type="signal peptide" evidence="2">
    <location>
        <begin position="1"/>
        <end position="16"/>
    </location>
</feature>
<dbReference type="Pfam" id="PF09431">
    <property type="entry name" value="SPIN90_LRD"/>
    <property type="match status" value="1"/>
</dbReference>
<dbReference type="PANTHER" id="PTHR13357:SF1">
    <property type="entry name" value="NCK-INTERACTING PROTEIN WITH SH3 DOMAIN"/>
    <property type="match status" value="1"/>
</dbReference>
<reference evidence="4 5" key="1">
    <citation type="submission" date="2016-08" db="EMBL/GenBank/DDBJ databases">
        <title>A Parts List for Fungal Cellulosomes Revealed by Comparative Genomics.</title>
        <authorList>
            <consortium name="DOE Joint Genome Institute"/>
            <person name="Haitjema C.H."/>
            <person name="Gilmore S.P."/>
            <person name="Henske J.K."/>
            <person name="Solomon K.V."/>
            <person name="De Groot R."/>
            <person name="Kuo A."/>
            <person name="Mondo S.J."/>
            <person name="Salamov A.A."/>
            <person name="Labutti K."/>
            <person name="Zhao Z."/>
            <person name="Chiniquy J."/>
            <person name="Barry K."/>
            <person name="Brewer H.M."/>
            <person name="Purvine S.O."/>
            <person name="Wright A.T."/>
            <person name="Boxma B."/>
            <person name="Van Alen T."/>
            <person name="Hackstein J.H."/>
            <person name="Baker S.E."/>
            <person name="Grigoriev I.V."/>
            <person name="O'Malley M.A."/>
        </authorList>
    </citation>
    <scope>NUCLEOTIDE SEQUENCE [LARGE SCALE GENOMIC DNA]</scope>
    <source>
        <strain evidence="4 5">G1</strain>
    </source>
</reference>
<feature type="compositionally biased region" description="Basic residues" evidence="1">
    <location>
        <begin position="218"/>
        <end position="229"/>
    </location>
</feature>
<name>A0A1Y2E8G9_9FUNG</name>
<feature type="compositionally biased region" description="Polar residues" evidence="1">
    <location>
        <begin position="451"/>
        <end position="475"/>
    </location>
</feature>
<accession>A0A1Y2E8G9</accession>
<keyword evidence="5" id="KW-1185">Reference proteome</keyword>
<proteinExistence type="predicted"/>
<evidence type="ECO:0000256" key="1">
    <source>
        <dbReference type="SAM" id="MobiDB-lite"/>
    </source>
</evidence>
<feature type="region of interest" description="Disordered" evidence="1">
    <location>
        <begin position="318"/>
        <end position="337"/>
    </location>
</feature>
<dbReference type="GO" id="GO:0006897">
    <property type="term" value="P:endocytosis"/>
    <property type="evidence" value="ECO:0007669"/>
    <property type="project" value="TreeGrafter"/>
</dbReference>
<dbReference type="GO" id="GO:0051666">
    <property type="term" value="P:actin cortical patch localization"/>
    <property type="evidence" value="ECO:0007669"/>
    <property type="project" value="TreeGrafter"/>
</dbReference>
<feature type="region of interest" description="Disordered" evidence="1">
    <location>
        <begin position="198"/>
        <end position="236"/>
    </location>
</feature>
<sequence length="604" mass="69374">MVIMITLILYNKVALSNQIESKLKNRNKNDTKNIIKFNNIITVLKKRINKSKTLSENLIFILNRTDDFSVKLYILKFLYLVFSTPSLDKFFYTNDISVLLDVTIRELWNLTDEHTHVQKGYLLLLEKLIQYTINYNIPYRYHDIAELLYVISQRSKNTCYSNEIQHAKLVALSNIAQRIMNSFNSILKVSTITPVSSNENLHSLNTKDSSISLSSSNLKKKEKSKKNKSSKIQSKSDISITSLTPINKDHEDLSHKALDSFMKSNQQYHENNQVIQTIQSEPPAIEESPLSPVEEYRDHDKLSQKAINIFIKSYQQYNESNSSSEISTPSTRPTELDIESDFIPVVLSPPEEPLEENDSNFRSPIKEDKDHDKLSEKAMNIYMRSYQQYHESNPITENNNSSLTSTSINNEESQLSPIEEDRDHDKLSQRAMDIFMKSIQQYNNEQEDIHSSTLPPTYTEIENTSSFQSQQQETISTRESDVLSYSSNSTISNNGIPIPSRYESLRSDPVERTQSPFSDNYQISPQYNYTYNKGRSSITNSNIISSPALSAASYQSNYSTSSNSVKPYTYYPQPKTNNIFKREKLTDNSTVSPLNYGGRKTKID</sequence>
<gene>
    <name evidence="4" type="ORF">LY90DRAFT_667698</name>
</gene>
<dbReference type="GO" id="GO:0071933">
    <property type="term" value="F:Arp2/3 complex binding"/>
    <property type="evidence" value="ECO:0007669"/>
    <property type="project" value="TreeGrafter"/>
</dbReference>
<evidence type="ECO:0000313" key="4">
    <source>
        <dbReference type="EMBL" id="ORY67850.1"/>
    </source>
</evidence>
<dbReference type="GO" id="GO:0000147">
    <property type="term" value="P:actin cortical patch assembly"/>
    <property type="evidence" value="ECO:0007669"/>
    <property type="project" value="TreeGrafter"/>
</dbReference>
<keyword evidence="2" id="KW-0732">Signal</keyword>
<comment type="caution">
    <text evidence="4">The sequence shown here is derived from an EMBL/GenBank/DDBJ whole genome shotgun (WGS) entry which is preliminary data.</text>
</comment>
<feature type="compositionally biased region" description="Low complexity" evidence="1">
    <location>
        <begin position="203"/>
        <end position="217"/>
    </location>
</feature>
<feature type="domain" description="SPIN90/Ldb17 leucine-rich" evidence="3">
    <location>
        <begin position="34"/>
        <end position="144"/>
    </location>
</feature>
<dbReference type="EMBL" id="MCOG01000048">
    <property type="protein sequence ID" value="ORY67850.1"/>
    <property type="molecule type" value="Genomic_DNA"/>
</dbReference>
<evidence type="ECO:0000256" key="2">
    <source>
        <dbReference type="SAM" id="SignalP"/>
    </source>
</evidence>
<feature type="region of interest" description="Disordered" evidence="1">
    <location>
        <begin position="392"/>
        <end position="424"/>
    </location>
</feature>
<feature type="region of interest" description="Disordered" evidence="1">
    <location>
        <begin position="348"/>
        <end position="372"/>
    </location>
</feature>